<reference evidence="1 2" key="1">
    <citation type="submission" date="2016-03" db="EMBL/GenBank/DDBJ databases">
        <authorList>
            <consortium name="Pathogen Informatics"/>
        </authorList>
    </citation>
    <scope>NUCLEOTIDE SEQUENCE [LARGE SCALE GENOMIC DNA]</scope>
    <source>
        <strain evidence="1 2">NCTC13364</strain>
    </source>
</reference>
<dbReference type="AlphaFoldDB" id="A0A157PML1"/>
<dbReference type="Gene3D" id="6.10.180.10">
    <property type="entry name" value="Antitoxin ParD"/>
    <property type="match status" value="1"/>
</dbReference>
<evidence type="ECO:0000313" key="1">
    <source>
        <dbReference type="EMBL" id="SAI34540.1"/>
    </source>
</evidence>
<evidence type="ECO:0000313" key="2">
    <source>
        <dbReference type="Proteomes" id="UP000077037"/>
    </source>
</evidence>
<organism evidence="1 2">
    <name type="scientific">Bordetella ansorpii</name>
    <dbReference type="NCBI Taxonomy" id="288768"/>
    <lineage>
        <taxon>Bacteria</taxon>
        <taxon>Pseudomonadati</taxon>
        <taxon>Pseudomonadota</taxon>
        <taxon>Betaproteobacteria</taxon>
        <taxon>Burkholderiales</taxon>
        <taxon>Alcaligenaceae</taxon>
        <taxon>Bordetella</taxon>
    </lineage>
</organism>
<gene>
    <name evidence="1" type="primary">parD</name>
    <name evidence="1" type="ORF">SAMEA1982600_02820</name>
</gene>
<dbReference type="InterPro" id="IPR022789">
    <property type="entry name" value="ParD"/>
</dbReference>
<sequence>MGSADDVDGRLIQKARSREAREMSTFALPSSSARAGGPTFVLMWVHYSILGSPMSRLTIDVTDHQHQMLKARAALEGKTIKQYTLERLFPSSVAQDQAMYELKSLLNERLAEVERGEIEDGSITEITMAEMHRGKTR</sequence>
<protein>
    <submittedName>
        <fullName evidence="1">Antitoxin ParD</fullName>
    </submittedName>
</protein>
<proteinExistence type="predicted"/>
<accession>A0A157PML1</accession>
<dbReference type="Proteomes" id="UP000077037">
    <property type="component" value="Unassembled WGS sequence"/>
</dbReference>
<name>A0A157PML1_9BORD</name>
<dbReference type="InterPro" id="IPR038296">
    <property type="entry name" value="ParD_sf"/>
</dbReference>
<dbReference type="Pfam" id="PF09386">
    <property type="entry name" value="ParD"/>
    <property type="match status" value="1"/>
</dbReference>
<dbReference type="EMBL" id="FKBS01000014">
    <property type="protein sequence ID" value="SAI34540.1"/>
    <property type="molecule type" value="Genomic_DNA"/>
</dbReference>